<dbReference type="AlphaFoldDB" id="A0AAV7YDQ0"/>
<dbReference type="NCBIfam" id="TIGR00231">
    <property type="entry name" value="small_GTP"/>
    <property type="match status" value="1"/>
</dbReference>
<name>A0AAV7YDQ0_9EUKA</name>
<protein>
    <submittedName>
        <fullName evidence="3">Ras-related protein rab-24</fullName>
    </submittedName>
</protein>
<evidence type="ECO:0000313" key="3">
    <source>
        <dbReference type="EMBL" id="KAJ3426047.1"/>
    </source>
</evidence>
<dbReference type="GO" id="GO:0003924">
    <property type="term" value="F:GTPase activity"/>
    <property type="evidence" value="ECO:0007669"/>
    <property type="project" value="InterPro"/>
</dbReference>
<dbReference type="Gene3D" id="3.40.50.300">
    <property type="entry name" value="P-loop containing nucleotide triphosphate hydrolases"/>
    <property type="match status" value="1"/>
</dbReference>
<dbReference type="CDD" id="cd00154">
    <property type="entry name" value="Rab"/>
    <property type="match status" value="1"/>
</dbReference>
<dbReference type="EMBL" id="JANTQA010000070">
    <property type="protein sequence ID" value="KAJ3426047.1"/>
    <property type="molecule type" value="Genomic_DNA"/>
</dbReference>
<dbReference type="InterPro" id="IPR005225">
    <property type="entry name" value="Small_GTP-bd"/>
</dbReference>
<comment type="caution">
    <text evidence="3">The sequence shown here is derived from an EMBL/GenBank/DDBJ whole genome shotgun (WGS) entry which is preliminary data.</text>
</comment>
<dbReference type="Pfam" id="PF00071">
    <property type="entry name" value="Ras"/>
    <property type="match status" value="1"/>
</dbReference>
<dbReference type="PROSITE" id="PS51421">
    <property type="entry name" value="RAS"/>
    <property type="match status" value="1"/>
</dbReference>
<feature type="region of interest" description="Disordered" evidence="2">
    <location>
        <begin position="182"/>
        <end position="213"/>
    </location>
</feature>
<dbReference type="GO" id="GO:0005525">
    <property type="term" value="F:GTP binding"/>
    <property type="evidence" value="ECO:0007669"/>
    <property type="project" value="InterPro"/>
</dbReference>
<dbReference type="PANTHER" id="PTHR47978">
    <property type="match status" value="1"/>
</dbReference>
<dbReference type="SMART" id="SM00174">
    <property type="entry name" value="RHO"/>
    <property type="match status" value="1"/>
</dbReference>
<feature type="compositionally biased region" description="Basic and acidic residues" evidence="2">
    <location>
        <begin position="198"/>
        <end position="213"/>
    </location>
</feature>
<proteinExistence type="predicted"/>
<keyword evidence="1" id="KW-0547">Nucleotide-binding</keyword>
<gene>
    <name evidence="3" type="ORF">M0812_28494</name>
</gene>
<dbReference type="FunFam" id="3.40.50.300:FF:001204">
    <property type="entry name" value="Small GTP-binding protein, putative"/>
    <property type="match status" value="1"/>
</dbReference>
<dbReference type="InterPro" id="IPR001806">
    <property type="entry name" value="Small_GTPase"/>
</dbReference>
<dbReference type="InterPro" id="IPR027417">
    <property type="entry name" value="P-loop_NTPase"/>
</dbReference>
<dbReference type="SMART" id="SM00175">
    <property type="entry name" value="RAB"/>
    <property type="match status" value="1"/>
</dbReference>
<evidence type="ECO:0000256" key="2">
    <source>
        <dbReference type="SAM" id="MobiDB-lite"/>
    </source>
</evidence>
<dbReference type="Proteomes" id="UP001146793">
    <property type="component" value="Unassembled WGS sequence"/>
</dbReference>
<accession>A0AAV7YDQ0</accession>
<dbReference type="SMART" id="SM00176">
    <property type="entry name" value="RAN"/>
    <property type="match status" value="1"/>
</dbReference>
<dbReference type="PRINTS" id="PR00449">
    <property type="entry name" value="RASTRNSFRMNG"/>
</dbReference>
<evidence type="ECO:0000313" key="4">
    <source>
        <dbReference type="Proteomes" id="UP001146793"/>
    </source>
</evidence>
<dbReference type="SMART" id="SM00173">
    <property type="entry name" value="RAS"/>
    <property type="match status" value="1"/>
</dbReference>
<dbReference type="SUPFAM" id="SSF52540">
    <property type="entry name" value="P-loop containing nucleoside triphosphate hydrolases"/>
    <property type="match status" value="1"/>
</dbReference>
<organism evidence="3 4">
    <name type="scientific">Anaeramoeba flamelloides</name>
    <dbReference type="NCBI Taxonomy" id="1746091"/>
    <lineage>
        <taxon>Eukaryota</taxon>
        <taxon>Metamonada</taxon>
        <taxon>Anaeramoebidae</taxon>
        <taxon>Anaeramoeba</taxon>
    </lineage>
</organism>
<evidence type="ECO:0000256" key="1">
    <source>
        <dbReference type="ARBA" id="ARBA00022741"/>
    </source>
</evidence>
<sequence length="213" mass="24847">MSMEKVDMKVVLLGNSYAGKTCLINRYLNNEFTESERQTIAVSFSSKKVFLSKKSITMGIWDTAGAEKFASMSKMYYRKAHAAIVCYEVKSRESYEKLKFWVDQLRKNEEHCVIFIAETKVDQLGENIKRAVTEKEINQYAQSINARVIQTSAKTNLGINQLFLTIAQDFMDKEKHWKEIRQKKKQSKQNKQINNEPQKLREEIDFETKKSCC</sequence>
<reference evidence="3" key="1">
    <citation type="submission" date="2022-08" db="EMBL/GenBank/DDBJ databases">
        <title>Novel sulphate-reducing endosymbionts in the free-living metamonad Anaeramoeba.</title>
        <authorList>
            <person name="Jerlstrom-Hultqvist J."/>
            <person name="Cepicka I."/>
            <person name="Gallot-Lavallee L."/>
            <person name="Salas-Leiva D."/>
            <person name="Curtis B.A."/>
            <person name="Zahonova K."/>
            <person name="Pipaliya S."/>
            <person name="Dacks J."/>
            <person name="Roger A.J."/>
        </authorList>
    </citation>
    <scope>NUCLEOTIDE SEQUENCE</scope>
    <source>
        <strain evidence="3">Busselton2</strain>
    </source>
</reference>
<dbReference type="PROSITE" id="PS51419">
    <property type="entry name" value="RAB"/>
    <property type="match status" value="1"/>
</dbReference>